<feature type="transmembrane region" description="Helical" evidence="10">
    <location>
        <begin position="53"/>
        <end position="74"/>
    </location>
</feature>
<evidence type="ECO:0000256" key="2">
    <source>
        <dbReference type="ARBA" id="ARBA00008445"/>
    </source>
</evidence>
<dbReference type="GO" id="GO:0015450">
    <property type="term" value="F:protein-transporting ATPase activity"/>
    <property type="evidence" value="ECO:0007669"/>
    <property type="project" value="InterPro"/>
</dbReference>
<dbReference type="GO" id="GO:0043952">
    <property type="term" value="P:protein transport by the Sec complex"/>
    <property type="evidence" value="ECO:0007669"/>
    <property type="project" value="TreeGrafter"/>
</dbReference>
<dbReference type="Pfam" id="PF03840">
    <property type="entry name" value="SecG"/>
    <property type="match status" value="1"/>
</dbReference>
<evidence type="ECO:0000313" key="11">
    <source>
        <dbReference type="EMBL" id="MPN38093.1"/>
    </source>
</evidence>
<dbReference type="PRINTS" id="PR01651">
    <property type="entry name" value="SECGEXPORT"/>
</dbReference>
<organism evidence="11">
    <name type="scientific">bioreactor metagenome</name>
    <dbReference type="NCBI Taxonomy" id="1076179"/>
    <lineage>
        <taxon>unclassified sequences</taxon>
        <taxon>metagenomes</taxon>
        <taxon>ecological metagenomes</taxon>
    </lineage>
</organism>
<dbReference type="PANTHER" id="PTHR34182:SF1">
    <property type="entry name" value="PROTEIN-EXPORT MEMBRANE PROTEIN SECG"/>
    <property type="match status" value="1"/>
</dbReference>
<dbReference type="InterPro" id="IPR004692">
    <property type="entry name" value="SecG"/>
</dbReference>
<dbReference type="GO" id="GO:0009306">
    <property type="term" value="P:protein secretion"/>
    <property type="evidence" value="ECO:0007669"/>
    <property type="project" value="InterPro"/>
</dbReference>
<comment type="subcellular location">
    <subcellularLocation>
        <location evidence="1">Cell membrane</location>
        <topology evidence="1">Multi-pass membrane protein</topology>
    </subcellularLocation>
</comment>
<dbReference type="EMBL" id="VSSQ01093108">
    <property type="protein sequence ID" value="MPN38093.1"/>
    <property type="molecule type" value="Genomic_DNA"/>
</dbReference>
<evidence type="ECO:0000256" key="10">
    <source>
        <dbReference type="SAM" id="Phobius"/>
    </source>
</evidence>
<evidence type="ECO:0000256" key="4">
    <source>
        <dbReference type="ARBA" id="ARBA00022475"/>
    </source>
</evidence>
<keyword evidence="8" id="KW-0811">Translocation</keyword>
<dbReference type="GO" id="GO:0005886">
    <property type="term" value="C:plasma membrane"/>
    <property type="evidence" value="ECO:0007669"/>
    <property type="project" value="UniProtKB-SubCell"/>
</dbReference>
<comment type="caution">
    <text evidence="11">The sequence shown here is derived from an EMBL/GenBank/DDBJ whole genome shotgun (WGS) entry which is preliminary data.</text>
</comment>
<name>A0A645HRT4_9ZZZZ</name>
<evidence type="ECO:0000256" key="7">
    <source>
        <dbReference type="ARBA" id="ARBA00022989"/>
    </source>
</evidence>
<protein>
    <recommendedName>
        <fullName evidence="12">Protein-export membrane protein SecG</fullName>
    </recommendedName>
</protein>
<gene>
    <name evidence="11" type="ORF">SDC9_185617</name>
</gene>
<keyword evidence="5 10" id="KW-0812">Transmembrane</keyword>
<dbReference type="PANTHER" id="PTHR34182">
    <property type="entry name" value="PROTEIN-EXPORT MEMBRANE PROTEIN SECG"/>
    <property type="match status" value="1"/>
</dbReference>
<keyword evidence="3" id="KW-0813">Transport</keyword>
<sequence length="105" mass="10777">MGVISVILLILFVIASLLLIFVVSIQTEAGTGLGGIFGGGSDSTFGSQTGKVLNKATAILGAAFIVLAIILAVVNKSQSADSLLDSVKVEQVQGSGEWWNDEPAK</sequence>
<evidence type="ECO:0000256" key="8">
    <source>
        <dbReference type="ARBA" id="ARBA00023010"/>
    </source>
</evidence>
<evidence type="ECO:0008006" key="12">
    <source>
        <dbReference type="Google" id="ProtNLM"/>
    </source>
</evidence>
<keyword evidence="6" id="KW-0653">Protein transport</keyword>
<evidence type="ECO:0000256" key="3">
    <source>
        <dbReference type="ARBA" id="ARBA00022448"/>
    </source>
</evidence>
<comment type="similarity">
    <text evidence="2">Belongs to the SecG family.</text>
</comment>
<dbReference type="GO" id="GO:0065002">
    <property type="term" value="P:intracellular protein transmembrane transport"/>
    <property type="evidence" value="ECO:0007669"/>
    <property type="project" value="TreeGrafter"/>
</dbReference>
<evidence type="ECO:0000256" key="9">
    <source>
        <dbReference type="ARBA" id="ARBA00023136"/>
    </source>
</evidence>
<keyword evidence="4" id="KW-1003">Cell membrane</keyword>
<evidence type="ECO:0000256" key="5">
    <source>
        <dbReference type="ARBA" id="ARBA00022692"/>
    </source>
</evidence>
<evidence type="ECO:0000256" key="6">
    <source>
        <dbReference type="ARBA" id="ARBA00022927"/>
    </source>
</evidence>
<dbReference type="NCBIfam" id="TIGR00810">
    <property type="entry name" value="secG"/>
    <property type="match status" value="1"/>
</dbReference>
<evidence type="ECO:0000256" key="1">
    <source>
        <dbReference type="ARBA" id="ARBA00004651"/>
    </source>
</evidence>
<reference evidence="11" key="1">
    <citation type="submission" date="2019-08" db="EMBL/GenBank/DDBJ databases">
        <authorList>
            <person name="Kucharzyk K."/>
            <person name="Murdoch R.W."/>
            <person name="Higgins S."/>
            <person name="Loffler F."/>
        </authorList>
    </citation>
    <scope>NUCLEOTIDE SEQUENCE</scope>
</reference>
<dbReference type="AlphaFoldDB" id="A0A645HRT4"/>
<accession>A0A645HRT4</accession>
<keyword evidence="9 10" id="KW-0472">Membrane</keyword>
<proteinExistence type="inferred from homology"/>
<keyword evidence="7 10" id="KW-1133">Transmembrane helix</keyword>